<evidence type="ECO:0000313" key="2">
    <source>
        <dbReference type="EMBL" id="KAJ1198950.1"/>
    </source>
</evidence>
<gene>
    <name evidence="2" type="ORF">NDU88_002788</name>
</gene>
<sequence length="106" mass="11774">MEITEANGGLDLEEIIKAAREAATTRSKDWILKQIRGAGSSKKETEEVLWDINATNAAESEVTPPETKKRQRNTSRGAKKRGQEGHWRARGSSNPGAKQESEDIKR</sequence>
<feature type="region of interest" description="Disordered" evidence="1">
    <location>
        <begin position="55"/>
        <end position="106"/>
    </location>
</feature>
<dbReference type="AlphaFoldDB" id="A0AAV7VBK2"/>
<comment type="caution">
    <text evidence="2">The sequence shown here is derived from an EMBL/GenBank/DDBJ whole genome shotgun (WGS) entry which is preliminary data.</text>
</comment>
<feature type="compositionally biased region" description="Basic residues" evidence="1">
    <location>
        <begin position="69"/>
        <end position="80"/>
    </location>
</feature>
<evidence type="ECO:0000256" key="1">
    <source>
        <dbReference type="SAM" id="MobiDB-lite"/>
    </source>
</evidence>
<accession>A0AAV7VBK2</accession>
<protein>
    <submittedName>
        <fullName evidence="2">Uncharacterized protein</fullName>
    </submittedName>
</protein>
<proteinExistence type="predicted"/>
<keyword evidence="3" id="KW-1185">Reference proteome</keyword>
<dbReference type="EMBL" id="JANPWB010000003">
    <property type="protein sequence ID" value="KAJ1198950.1"/>
    <property type="molecule type" value="Genomic_DNA"/>
</dbReference>
<name>A0AAV7VBK2_PLEWA</name>
<dbReference type="Proteomes" id="UP001066276">
    <property type="component" value="Chromosome 2_1"/>
</dbReference>
<organism evidence="2 3">
    <name type="scientific">Pleurodeles waltl</name>
    <name type="common">Iberian ribbed newt</name>
    <dbReference type="NCBI Taxonomy" id="8319"/>
    <lineage>
        <taxon>Eukaryota</taxon>
        <taxon>Metazoa</taxon>
        <taxon>Chordata</taxon>
        <taxon>Craniata</taxon>
        <taxon>Vertebrata</taxon>
        <taxon>Euteleostomi</taxon>
        <taxon>Amphibia</taxon>
        <taxon>Batrachia</taxon>
        <taxon>Caudata</taxon>
        <taxon>Salamandroidea</taxon>
        <taxon>Salamandridae</taxon>
        <taxon>Pleurodelinae</taxon>
        <taxon>Pleurodeles</taxon>
    </lineage>
</organism>
<reference evidence="2" key="1">
    <citation type="journal article" date="2022" name="bioRxiv">
        <title>Sequencing and chromosome-scale assembly of the giantPleurodeles waltlgenome.</title>
        <authorList>
            <person name="Brown T."/>
            <person name="Elewa A."/>
            <person name="Iarovenko S."/>
            <person name="Subramanian E."/>
            <person name="Araus A.J."/>
            <person name="Petzold A."/>
            <person name="Susuki M."/>
            <person name="Suzuki K.-i.T."/>
            <person name="Hayashi T."/>
            <person name="Toyoda A."/>
            <person name="Oliveira C."/>
            <person name="Osipova E."/>
            <person name="Leigh N.D."/>
            <person name="Simon A."/>
            <person name="Yun M.H."/>
        </authorList>
    </citation>
    <scope>NUCLEOTIDE SEQUENCE</scope>
    <source>
        <strain evidence="2">20211129_DDA</strain>
        <tissue evidence="2">Liver</tissue>
    </source>
</reference>
<evidence type="ECO:0000313" key="3">
    <source>
        <dbReference type="Proteomes" id="UP001066276"/>
    </source>
</evidence>